<dbReference type="InterPro" id="IPR008756">
    <property type="entry name" value="Peptidase_M56"/>
</dbReference>
<reference evidence="4 5" key="1">
    <citation type="journal article" date="2014" name="PLoS ONE">
        <title>The first complete genome sequence of the class fimbriimonadia in the phylum armatimonadetes.</title>
        <authorList>
            <person name="Hu Z.Y."/>
            <person name="Wang Y.Z."/>
            <person name="Im W.T."/>
            <person name="Wang S.Y."/>
            <person name="Zhao G.P."/>
            <person name="Zheng H.J."/>
            <person name="Quan Z.X."/>
        </authorList>
    </citation>
    <scope>NUCLEOTIDE SEQUENCE [LARGE SCALE GENOMIC DNA]</scope>
    <source>
        <strain evidence="4">Gsoil 348</strain>
    </source>
</reference>
<dbReference type="RefSeq" id="WP_025227012.1">
    <property type="nucleotide sequence ID" value="NZ_CP007139.1"/>
</dbReference>
<dbReference type="PANTHER" id="PTHR34978:SF3">
    <property type="entry name" value="SLR0241 PROTEIN"/>
    <property type="match status" value="1"/>
</dbReference>
<keyword evidence="2" id="KW-0472">Membrane</keyword>
<dbReference type="HOGENOM" id="CLU_490715_0_0_0"/>
<feature type="transmembrane region" description="Helical" evidence="2">
    <location>
        <begin position="37"/>
        <end position="58"/>
    </location>
</feature>
<dbReference type="eggNOG" id="COG4219">
    <property type="taxonomic scope" value="Bacteria"/>
</dbReference>
<dbReference type="KEGG" id="fgi:OP10G_0977"/>
<feature type="transmembrane region" description="Helical" evidence="2">
    <location>
        <begin position="83"/>
        <end position="103"/>
    </location>
</feature>
<feature type="compositionally biased region" description="Basic residues" evidence="1">
    <location>
        <begin position="346"/>
        <end position="360"/>
    </location>
</feature>
<feature type="domain" description="Peptidase M56" evidence="3">
    <location>
        <begin position="33"/>
        <end position="275"/>
    </location>
</feature>
<feature type="compositionally biased region" description="Pro residues" evidence="1">
    <location>
        <begin position="312"/>
        <end position="322"/>
    </location>
</feature>
<evidence type="ECO:0000259" key="3">
    <source>
        <dbReference type="Pfam" id="PF05569"/>
    </source>
</evidence>
<protein>
    <submittedName>
        <fullName evidence="4">Peptidase M56 BlaR1</fullName>
    </submittedName>
</protein>
<organism evidence="4 5">
    <name type="scientific">Fimbriimonas ginsengisoli Gsoil 348</name>
    <dbReference type="NCBI Taxonomy" id="661478"/>
    <lineage>
        <taxon>Bacteria</taxon>
        <taxon>Bacillati</taxon>
        <taxon>Armatimonadota</taxon>
        <taxon>Fimbriimonadia</taxon>
        <taxon>Fimbriimonadales</taxon>
        <taxon>Fimbriimonadaceae</taxon>
        <taxon>Fimbriimonas</taxon>
    </lineage>
</organism>
<evidence type="ECO:0000256" key="2">
    <source>
        <dbReference type="SAM" id="Phobius"/>
    </source>
</evidence>
<gene>
    <name evidence="4" type="ORF">OP10G_0977</name>
</gene>
<dbReference type="InterPro" id="IPR052173">
    <property type="entry name" value="Beta-lactam_resp_regulator"/>
</dbReference>
<keyword evidence="5" id="KW-1185">Reference proteome</keyword>
<feature type="transmembrane region" description="Helical" evidence="2">
    <location>
        <begin position="6"/>
        <end position="25"/>
    </location>
</feature>
<dbReference type="OrthoDB" id="291597at2"/>
<dbReference type="PANTHER" id="PTHR34978">
    <property type="entry name" value="POSSIBLE SENSOR-TRANSDUCER PROTEIN BLAR"/>
    <property type="match status" value="1"/>
</dbReference>
<dbReference type="STRING" id="661478.OP10G_0977"/>
<keyword evidence="2" id="KW-1133">Transmembrane helix</keyword>
<dbReference type="CDD" id="cd07341">
    <property type="entry name" value="M56_BlaR1_MecR1_like"/>
    <property type="match status" value="1"/>
</dbReference>
<feature type="transmembrane region" description="Helical" evidence="2">
    <location>
        <begin position="188"/>
        <end position="211"/>
    </location>
</feature>
<evidence type="ECO:0000256" key="1">
    <source>
        <dbReference type="SAM" id="MobiDB-lite"/>
    </source>
</evidence>
<proteinExistence type="predicted"/>
<name>A0A068NNL1_FIMGI</name>
<evidence type="ECO:0000313" key="4">
    <source>
        <dbReference type="EMBL" id="AIE84345.1"/>
    </source>
</evidence>
<dbReference type="Pfam" id="PF05569">
    <property type="entry name" value="Peptidase_M56"/>
    <property type="match status" value="1"/>
</dbReference>
<sequence>MPAADPLLIGPTLVVAAAALALKLFPRLAPRWRAWVWRCVLLKLLLGVLPVGAIQLPWLPAEPAVQEYSYAVGPAPSTGVDPVWLLLGVGVAVALVTGLRSFLFGRRIVRTAQTVVEPSARQELERLGRAGGLRVPPRMLASEEQDVPLLLAGRPAAIVLPVAYLLGRLGDLRMALAHEIGHLARRDLAWSGLAMVVRSIFFFHPFVWLAVRAHAEAQESATDELAIELTNAPVSAYADLLLRASVRQPIDQISGSAGLAMAGSYRTVERRIQALKNISTARRQPRPALRCVAPFLALAFLPTYQLVPAPPAPAAPAHPPKPAVSRSIKGIPPPPAMVFSADQRPTRARSKARRRHRLRHVSPPARASIVWHRSADSLPPPAKPPTWHRLPQAPDPRAWGEIPPAPAAPSVDGIRRPGSALPPPVPSADMARRPGSVIPPSVPSADTVRRPGSVPPLLAPSADMVRRPARRQVPADRVRRAKDPRRVPFLSEIPIVGHAFVSRDRAPIVPAPPIPDGPVRPQATRRVPVLSDIPIIGRLFVTTVDHDVPSAQPPK</sequence>
<dbReference type="EMBL" id="CP007139">
    <property type="protein sequence ID" value="AIE84345.1"/>
    <property type="molecule type" value="Genomic_DNA"/>
</dbReference>
<feature type="region of interest" description="Disordered" evidence="1">
    <location>
        <begin position="312"/>
        <end position="460"/>
    </location>
</feature>
<evidence type="ECO:0000313" key="5">
    <source>
        <dbReference type="Proteomes" id="UP000027982"/>
    </source>
</evidence>
<dbReference type="Proteomes" id="UP000027982">
    <property type="component" value="Chromosome"/>
</dbReference>
<dbReference type="AlphaFoldDB" id="A0A068NNL1"/>
<keyword evidence="2" id="KW-0812">Transmembrane</keyword>
<accession>A0A068NNL1</accession>